<evidence type="ECO:0000313" key="2">
    <source>
        <dbReference type="EMBL" id="MFD1659916.1"/>
    </source>
</evidence>
<evidence type="ECO:0000313" key="3">
    <source>
        <dbReference type="Proteomes" id="UP001597261"/>
    </source>
</evidence>
<protein>
    <submittedName>
        <fullName evidence="2">Uncharacterized protein</fullName>
    </submittedName>
</protein>
<name>A0ABW4IT81_9ACTN</name>
<reference evidence="3" key="1">
    <citation type="journal article" date="2019" name="Int. J. Syst. Evol. Microbiol.">
        <title>The Global Catalogue of Microorganisms (GCM) 10K type strain sequencing project: providing services to taxonomists for standard genome sequencing and annotation.</title>
        <authorList>
            <consortium name="The Broad Institute Genomics Platform"/>
            <consortium name="The Broad Institute Genome Sequencing Center for Infectious Disease"/>
            <person name="Wu L."/>
            <person name="Ma J."/>
        </authorList>
    </citation>
    <scope>NUCLEOTIDE SEQUENCE [LARGE SCALE GENOMIC DNA]</scope>
    <source>
        <strain evidence="3">CGMCC 1.12470</strain>
    </source>
</reference>
<evidence type="ECO:0000256" key="1">
    <source>
        <dbReference type="SAM" id="MobiDB-lite"/>
    </source>
</evidence>
<keyword evidence="3" id="KW-1185">Reference proteome</keyword>
<gene>
    <name evidence="2" type="ORF">ACFSL4_17365</name>
</gene>
<feature type="compositionally biased region" description="Polar residues" evidence="1">
    <location>
        <begin position="1"/>
        <end position="10"/>
    </location>
</feature>
<feature type="region of interest" description="Disordered" evidence="1">
    <location>
        <begin position="1"/>
        <end position="55"/>
    </location>
</feature>
<comment type="caution">
    <text evidence="2">The sequence shown here is derived from an EMBL/GenBank/DDBJ whole genome shotgun (WGS) entry which is preliminary data.</text>
</comment>
<dbReference type="EMBL" id="JBHUDX010000047">
    <property type="protein sequence ID" value="MFD1659916.1"/>
    <property type="molecule type" value="Genomic_DNA"/>
</dbReference>
<sequence>MNDTSTTTPLSAEAHQLPGHGRHRGPVSAQESEAAPHGRHRKPSGQESERAGSAA</sequence>
<dbReference type="Proteomes" id="UP001597261">
    <property type="component" value="Unassembled WGS sequence"/>
</dbReference>
<proteinExistence type="predicted"/>
<organism evidence="2 3">
    <name type="scientific">Streptomyces caeni</name>
    <dbReference type="NCBI Taxonomy" id="2307231"/>
    <lineage>
        <taxon>Bacteria</taxon>
        <taxon>Bacillati</taxon>
        <taxon>Actinomycetota</taxon>
        <taxon>Actinomycetes</taxon>
        <taxon>Kitasatosporales</taxon>
        <taxon>Streptomycetaceae</taxon>
        <taxon>Streptomyces</taxon>
    </lineage>
</organism>
<accession>A0ABW4IT81</accession>
<dbReference type="RefSeq" id="WP_381083505.1">
    <property type="nucleotide sequence ID" value="NZ_JBHUDX010000047.1"/>
</dbReference>